<dbReference type="InterPro" id="IPR038063">
    <property type="entry name" value="Transpep_catalytic_dom"/>
</dbReference>
<dbReference type="GO" id="GO:0071555">
    <property type="term" value="P:cell wall organization"/>
    <property type="evidence" value="ECO:0007669"/>
    <property type="project" value="UniProtKB-KW"/>
</dbReference>
<dbReference type="InterPro" id="IPR005490">
    <property type="entry name" value="LD_TPept_cat_dom"/>
</dbReference>
<evidence type="ECO:0000256" key="3">
    <source>
        <dbReference type="ARBA" id="ARBA00022679"/>
    </source>
</evidence>
<accession>A0A5J5IJE3</accession>
<evidence type="ECO:0000259" key="8">
    <source>
        <dbReference type="Pfam" id="PF20142"/>
    </source>
</evidence>
<dbReference type="RefSeq" id="WP_150413185.1">
    <property type="nucleotide sequence ID" value="NZ_VYQF01000001.1"/>
</dbReference>
<sequence>MIYNYHFHHKLNITAISIIIILLFSLLLNTPHRLFAGKTEPASKASIDANGEIKLLYPQLVKRFYEAGTNQLFWFSINENSKPLRQLLKSKIDNSASLGLKKEKYHLNEINKYINSDFTEQDSIIALTADRIFTDAAIAYCKDVYQGNDIGHWMLYDEISLKSEAQDNQFLLTGLSNAKTPYNLLASINSLEPKDAEYLAIKKELQSKADSLSALQKKQLTTSLQFYRWMHHFKLEKWIVVNIPSATLRYYEYDSIKLRMKVVVGKPSTRTPRFAAHCNEIILYPYWNVPSSIARNELLPQFRRHPGDVDALNMQVLDLKGNIIDHHKLNWRNYSRDYFPFQIRQSTGCDNSLGVVKFNLTSPFSVYLHDTNNKNAFLSGLRYYSHGCIRIQEPIALASYLLPGKIDSTFLESCLKDQQPITLNLPKPVPIFVIYQTVETSIAGKLQYFKDVYSFLK</sequence>
<dbReference type="Gene3D" id="2.40.440.10">
    <property type="entry name" value="L,D-transpeptidase catalytic domain-like"/>
    <property type="match status" value="1"/>
</dbReference>
<comment type="similarity">
    <text evidence="2">Belongs to the YkuD family.</text>
</comment>
<keyword evidence="10" id="KW-1185">Reference proteome</keyword>
<dbReference type="CDD" id="cd16913">
    <property type="entry name" value="YkuD_like"/>
    <property type="match status" value="1"/>
</dbReference>
<dbReference type="InterPro" id="IPR052905">
    <property type="entry name" value="LD-transpeptidase_YkuD-like"/>
</dbReference>
<dbReference type="EMBL" id="VYQF01000001">
    <property type="protein sequence ID" value="KAA9041096.1"/>
    <property type="molecule type" value="Genomic_DNA"/>
</dbReference>
<dbReference type="PANTHER" id="PTHR41533">
    <property type="entry name" value="L,D-TRANSPEPTIDASE HI_1667-RELATED"/>
    <property type="match status" value="1"/>
</dbReference>
<dbReference type="GO" id="GO:0009252">
    <property type="term" value="P:peptidoglycan biosynthetic process"/>
    <property type="evidence" value="ECO:0007669"/>
    <property type="project" value="UniProtKB-UniPathway"/>
</dbReference>
<keyword evidence="4" id="KW-0133">Cell shape</keyword>
<evidence type="ECO:0000256" key="6">
    <source>
        <dbReference type="ARBA" id="ARBA00023316"/>
    </source>
</evidence>
<feature type="domain" description="L,D-TPase catalytic" evidence="7">
    <location>
        <begin position="237"/>
        <end position="404"/>
    </location>
</feature>
<evidence type="ECO:0000256" key="1">
    <source>
        <dbReference type="ARBA" id="ARBA00004752"/>
    </source>
</evidence>
<evidence type="ECO:0000256" key="4">
    <source>
        <dbReference type="ARBA" id="ARBA00022960"/>
    </source>
</evidence>
<evidence type="ECO:0000256" key="2">
    <source>
        <dbReference type="ARBA" id="ARBA00005992"/>
    </source>
</evidence>
<protein>
    <submittedName>
        <fullName evidence="9">L,D-transpeptidase family protein</fullName>
    </submittedName>
</protein>
<dbReference type="GO" id="GO:0008360">
    <property type="term" value="P:regulation of cell shape"/>
    <property type="evidence" value="ECO:0007669"/>
    <property type="project" value="UniProtKB-KW"/>
</dbReference>
<feature type="domain" description="L,D-transpeptidase scaffold" evidence="8">
    <location>
        <begin position="60"/>
        <end position="205"/>
    </location>
</feature>
<gene>
    <name evidence="9" type="ORF">FW778_03380</name>
</gene>
<dbReference type="SUPFAM" id="SSF141523">
    <property type="entry name" value="L,D-transpeptidase catalytic domain-like"/>
    <property type="match status" value="1"/>
</dbReference>
<evidence type="ECO:0000256" key="5">
    <source>
        <dbReference type="ARBA" id="ARBA00022984"/>
    </source>
</evidence>
<dbReference type="AlphaFoldDB" id="A0A5J5IJE3"/>
<dbReference type="Proteomes" id="UP000326903">
    <property type="component" value="Unassembled WGS sequence"/>
</dbReference>
<comment type="caution">
    <text evidence="9">The sequence shown here is derived from an EMBL/GenBank/DDBJ whole genome shotgun (WGS) entry which is preliminary data.</text>
</comment>
<keyword evidence="3" id="KW-0808">Transferase</keyword>
<dbReference type="PANTHER" id="PTHR41533:SF2">
    <property type="entry name" value="BLR7131 PROTEIN"/>
    <property type="match status" value="1"/>
</dbReference>
<proteinExistence type="inferred from homology"/>
<organism evidence="9 10">
    <name type="scientific">Ginsengibacter hankyongi</name>
    <dbReference type="NCBI Taxonomy" id="2607284"/>
    <lineage>
        <taxon>Bacteria</taxon>
        <taxon>Pseudomonadati</taxon>
        <taxon>Bacteroidota</taxon>
        <taxon>Chitinophagia</taxon>
        <taxon>Chitinophagales</taxon>
        <taxon>Chitinophagaceae</taxon>
        <taxon>Ginsengibacter</taxon>
    </lineage>
</organism>
<comment type="pathway">
    <text evidence="1">Cell wall biogenesis; peptidoglycan biosynthesis.</text>
</comment>
<dbReference type="GO" id="GO:0004180">
    <property type="term" value="F:carboxypeptidase activity"/>
    <property type="evidence" value="ECO:0007669"/>
    <property type="project" value="UniProtKB-ARBA"/>
</dbReference>
<dbReference type="GO" id="GO:0016740">
    <property type="term" value="F:transferase activity"/>
    <property type="evidence" value="ECO:0007669"/>
    <property type="project" value="UniProtKB-KW"/>
</dbReference>
<evidence type="ECO:0000313" key="10">
    <source>
        <dbReference type="Proteomes" id="UP000326903"/>
    </source>
</evidence>
<dbReference type="Pfam" id="PF20142">
    <property type="entry name" value="Scaffold"/>
    <property type="match status" value="1"/>
</dbReference>
<evidence type="ECO:0000313" key="9">
    <source>
        <dbReference type="EMBL" id="KAA9041096.1"/>
    </source>
</evidence>
<reference evidence="9 10" key="1">
    <citation type="submission" date="2019-09" db="EMBL/GenBank/DDBJ databases">
        <title>Draft genome sequence of Ginsengibacter sp. BR5-29.</title>
        <authorList>
            <person name="Im W.-T."/>
        </authorList>
    </citation>
    <scope>NUCLEOTIDE SEQUENCE [LARGE SCALE GENOMIC DNA]</scope>
    <source>
        <strain evidence="9 10">BR5-29</strain>
    </source>
</reference>
<keyword evidence="6" id="KW-0961">Cell wall biogenesis/degradation</keyword>
<dbReference type="UniPathway" id="UPA00219"/>
<keyword evidence="5" id="KW-0573">Peptidoglycan synthesis</keyword>
<name>A0A5J5IJE3_9BACT</name>
<dbReference type="InterPro" id="IPR045380">
    <property type="entry name" value="LD_TPept_scaffold_dom"/>
</dbReference>
<evidence type="ECO:0000259" key="7">
    <source>
        <dbReference type="Pfam" id="PF03734"/>
    </source>
</evidence>
<dbReference type="Pfam" id="PF03734">
    <property type="entry name" value="YkuD"/>
    <property type="match status" value="1"/>
</dbReference>